<evidence type="ECO:0000256" key="2">
    <source>
        <dbReference type="ARBA" id="ARBA00022630"/>
    </source>
</evidence>
<evidence type="ECO:0000256" key="1">
    <source>
        <dbReference type="ARBA" id="ARBA00001974"/>
    </source>
</evidence>
<evidence type="ECO:0008006" key="8">
    <source>
        <dbReference type="Google" id="ProtNLM"/>
    </source>
</evidence>
<proteinExistence type="predicted"/>
<dbReference type="GO" id="GO:0050660">
    <property type="term" value="F:flavin adenine dinucleotide binding"/>
    <property type="evidence" value="ECO:0007669"/>
    <property type="project" value="InterPro"/>
</dbReference>
<dbReference type="RefSeq" id="XP_002541500.1">
    <property type="nucleotide sequence ID" value="XM_002541454.1"/>
</dbReference>
<dbReference type="AlphaFoldDB" id="C4JFK2"/>
<dbReference type="GO" id="GO:0050661">
    <property type="term" value="F:NADP binding"/>
    <property type="evidence" value="ECO:0007669"/>
    <property type="project" value="InterPro"/>
</dbReference>
<sequence length="488" mass="54658">MSTSKPYHGESADTYVDFAIVGAGISGLNFAYRVQSSCPSLSYTILESRDAIGGTWDLFKYPGIRSDSDLFTFGFSWYPWTDDCAIADASSIKRYLARATQSAGIDRHIRFRHKVLSASWKDEHAEWRLEVANEGATKCIRCRYFILGTGYYDYENPLSADIPQLDHFKGTVVHPQFWPEDLDYANKKMVIIGSGATAVTLLPNLARNASHVTMLQRSPSYVLSIANRPSPLLKRLLPRDLLFRFFRSIFMAVSFGLYQFCQKFPRLAKRMLRAITQRSLPSTIPHDPHFKPRYNPWDQRLCLAPDGDFFSALRSGKASVATGNIKGFTDHRIVLDTGETLDDVDIVVTATGLKLLFAGNIKIDVNGQPVDLSKKFVWRSCMLQDVPNSCFVIGYTNASWTPGADATAVLFCRLVRQMQASGAAVARPSLDTPLKTVPLLNISSTYITRAADDLPKTGNKGPWKPRVNYYMDYCVSRWGNLKNGLVFS</sequence>
<dbReference type="Proteomes" id="UP000002058">
    <property type="component" value="Unassembled WGS sequence"/>
</dbReference>
<dbReference type="InterPro" id="IPR036188">
    <property type="entry name" value="FAD/NAD-bd_sf"/>
</dbReference>
<evidence type="ECO:0000256" key="4">
    <source>
        <dbReference type="ARBA" id="ARBA00023002"/>
    </source>
</evidence>
<protein>
    <recommendedName>
        <fullName evidence="8">FAD-containing monooxygenase EthA</fullName>
    </recommendedName>
</protein>
<dbReference type="VEuPathDB" id="FungiDB:UREG_01016"/>
<name>C4JFK2_UNCRE</name>
<dbReference type="Gene3D" id="3.50.50.60">
    <property type="entry name" value="FAD/NAD(P)-binding domain"/>
    <property type="match status" value="2"/>
</dbReference>
<dbReference type="GeneID" id="8438220"/>
<evidence type="ECO:0000256" key="3">
    <source>
        <dbReference type="ARBA" id="ARBA00022827"/>
    </source>
</evidence>
<evidence type="ECO:0000256" key="5">
    <source>
        <dbReference type="ARBA" id="ARBA00023033"/>
    </source>
</evidence>
<dbReference type="EMBL" id="CH476615">
    <property type="protein sequence ID" value="EEP76167.1"/>
    <property type="molecule type" value="Genomic_DNA"/>
</dbReference>
<dbReference type="OMA" id="ASWTLKC"/>
<dbReference type="PANTHER" id="PTHR43872">
    <property type="entry name" value="MONOOXYGENASE, PUTATIVE (AFU_ORTHOLOGUE AFUA_8G02570)-RELATED"/>
    <property type="match status" value="1"/>
</dbReference>
<keyword evidence="5" id="KW-0503">Monooxygenase</keyword>
<dbReference type="OrthoDB" id="66881at2759"/>
<evidence type="ECO:0000313" key="7">
    <source>
        <dbReference type="Proteomes" id="UP000002058"/>
    </source>
</evidence>
<keyword evidence="2" id="KW-0285">Flavoprotein</keyword>
<dbReference type="InParanoid" id="C4JFK2"/>
<dbReference type="GO" id="GO:0004499">
    <property type="term" value="F:N,N-dimethylaniline monooxygenase activity"/>
    <property type="evidence" value="ECO:0007669"/>
    <property type="project" value="InterPro"/>
</dbReference>
<dbReference type="KEGG" id="ure:UREG_01016"/>
<dbReference type="SUPFAM" id="SSF51905">
    <property type="entry name" value="FAD/NAD(P)-binding domain"/>
    <property type="match status" value="2"/>
</dbReference>
<organism evidence="6 7">
    <name type="scientific">Uncinocarpus reesii (strain UAMH 1704)</name>
    <dbReference type="NCBI Taxonomy" id="336963"/>
    <lineage>
        <taxon>Eukaryota</taxon>
        <taxon>Fungi</taxon>
        <taxon>Dikarya</taxon>
        <taxon>Ascomycota</taxon>
        <taxon>Pezizomycotina</taxon>
        <taxon>Eurotiomycetes</taxon>
        <taxon>Eurotiomycetidae</taxon>
        <taxon>Onygenales</taxon>
        <taxon>Onygenaceae</taxon>
        <taxon>Uncinocarpus</taxon>
    </lineage>
</organism>
<dbReference type="InterPro" id="IPR020946">
    <property type="entry name" value="Flavin_mOase-like"/>
</dbReference>
<dbReference type="Pfam" id="PF00743">
    <property type="entry name" value="FMO-like"/>
    <property type="match status" value="1"/>
</dbReference>
<dbReference type="PANTHER" id="PTHR43872:SF1">
    <property type="entry name" value="MONOOXYGENASE, PUTATIVE (AFU_ORTHOLOGUE AFUA_8G02570)-RELATED"/>
    <property type="match status" value="1"/>
</dbReference>
<reference evidence="7" key="1">
    <citation type="journal article" date="2009" name="Genome Res.">
        <title>Comparative genomic analyses of the human fungal pathogens Coccidioides and their relatives.</title>
        <authorList>
            <person name="Sharpton T.J."/>
            <person name="Stajich J.E."/>
            <person name="Rounsley S.D."/>
            <person name="Gardner M.J."/>
            <person name="Wortman J.R."/>
            <person name="Jordar V.S."/>
            <person name="Maiti R."/>
            <person name="Kodira C.D."/>
            <person name="Neafsey D.E."/>
            <person name="Zeng Q."/>
            <person name="Hung C.-Y."/>
            <person name="McMahan C."/>
            <person name="Muszewska A."/>
            <person name="Grynberg M."/>
            <person name="Mandel M.A."/>
            <person name="Kellner E.M."/>
            <person name="Barker B.M."/>
            <person name="Galgiani J.N."/>
            <person name="Orbach M.J."/>
            <person name="Kirkland T.N."/>
            <person name="Cole G.T."/>
            <person name="Henn M.R."/>
            <person name="Birren B.W."/>
            <person name="Taylor J.W."/>
        </authorList>
    </citation>
    <scope>NUCLEOTIDE SEQUENCE [LARGE SCALE GENOMIC DNA]</scope>
    <source>
        <strain evidence="7">UAMH 1704</strain>
    </source>
</reference>
<dbReference type="eggNOG" id="KOG1399">
    <property type="taxonomic scope" value="Eukaryota"/>
</dbReference>
<gene>
    <name evidence="6" type="ORF">UREG_01016</name>
</gene>
<dbReference type="HOGENOM" id="CLU_032067_2_0_1"/>
<comment type="cofactor">
    <cofactor evidence="1">
        <name>FAD</name>
        <dbReference type="ChEBI" id="CHEBI:57692"/>
    </cofactor>
</comment>
<evidence type="ECO:0000313" key="6">
    <source>
        <dbReference type="EMBL" id="EEP76167.1"/>
    </source>
</evidence>
<keyword evidence="7" id="KW-1185">Reference proteome</keyword>
<keyword evidence="3" id="KW-0274">FAD</keyword>
<accession>C4JFK2</accession>
<dbReference type="InterPro" id="IPR051820">
    <property type="entry name" value="FAD-binding_MO"/>
</dbReference>
<keyword evidence="4" id="KW-0560">Oxidoreductase</keyword>